<accession>A0ABZ3CJW1</accession>
<dbReference type="CDD" id="cd07438">
    <property type="entry name" value="PHP_HisPPase_AMP"/>
    <property type="match status" value="1"/>
</dbReference>
<dbReference type="InterPro" id="IPR052018">
    <property type="entry name" value="PHP_domain"/>
</dbReference>
<gene>
    <name evidence="2" type="ORF">RQP18_03870</name>
</gene>
<evidence type="ECO:0000313" key="3">
    <source>
        <dbReference type="Proteomes" id="UP001455384"/>
    </source>
</evidence>
<dbReference type="SMART" id="SM00481">
    <property type="entry name" value="POLIIIAc"/>
    <property type="match status" value="1"/>
</dbReference>
<dbReference type="InterPro" id="IPR003141">
    <property type="entry name" value="Pol/His_phosphatase_N"/>
</dbReference>
<dbReference type="PANTHER" id="PTHR42924:SF3">
    <property type="entry name" value="POLYMERASE_HISTIDINOL PHOSPHATASE N-TERMINAL DOMAIN-CONTAINING PROTEIN"/>
    <property type="match status" value="1"/>
</dbReference>
<dbReference type="InterPro" id="IPR004013">
    <property type="entry name" value="PHP_dom"/>
</dbReference>
<reference evidence="3" key="1">
    <citation type="submission" date="2023-10" db="EMBL/GenBank/DDBJ databases">
        <title>Genome analysis and identification of Salinococcus sp. Bachu38 nov., a PGPR from the rhizosphere of Tamarix.</title>
        <authorList>
            <person name="Liang Z."/>
            <person name="Zhang X."/>
            <person name="Jia J."/>
            <person name="Chen X."/>
            <person name="Wang Y."/>
            <person name="Wang Q."/>
            <person name="Wang R."/>
        </authorList>
    </citation>
    <scope>NUCLEOTIDE SEQUENCE [LARGE SCALE GENOMIC DNA]</scope>
    <source>
        <strain evidence="3">Bachu38</strain>
    </source>
</reference>
<proteinExistence type="predicted"/>
<evidence type="ECO:0000313" key="2">
    <source>
        <dbReference type="EMBL" id="WZX30334.1"/>
    </source>
</evidence>
<dbReference type="RefSeq" id="WP_342388853.1">
    <property type="nucleotide sequence ID" value="NZ_CP138333.2"/>
</dbReference>
<dbReference type="InterPro" id="IPR016195">
    <property type="entry name" value="Pol/histidinol_Pase-like"/>
</dbReference>
<sequence>MRQGVRYDERESGEDVMARIDLHVHSTLSDGGDTIDQVLEAAHKRGVKMLSFVDHDMTLTYHVAKRKPAARDITLVPGIELSAYDFKRDRKVHVLGYDYNLDGSQMQQLTVPLLERRHQHSLWQVEQIRQYGFDIDVEQVEAQLLPGQTVYKQHIMAALTDAHYATDEYRSLYRVLFKGDGPAAGDIEYMDVHDAVRAVKADGGMAVIAHPGQLDSYDLIEELVELGIDGIEQYHPDHTEDDVRRVGELCDSYGLVTTGGSDYHGDFGVPVEIGMDADLLTHRPFDEVPFKKC</sequence>
<evidence type="ECO:0000259" key="1">
    <source>
        <dbReference type="SMART" id="SM00481"/>
    </source>
</evidence>
<dbReference type="EMBL" id="CP138333">
    <property type="protein sequence ID" value="WZX30334.1"/>
    <property type="molecule type" value="Genomic_DNA"/>
</dbReference>
<keyword evidence="3" id="KW-1185">Reference proteome</keyword>
<feature type="domain" description="Polymerase/histidinol phosphatase N-terminal" evidence="1">
    <location>
        <begin position="20"/>
        <end position="85"/>
    </location>
</feature>
<dbReference type="Gene3D" id="1.10.150.650">
    <property type="match status" value="1"/>
</dbReference>
<protein>
    <submittedName>
        <fullName evidence="2">PHP domain-containing protein</fullName>
    </submittedName>
</protein>
<dbReference type="Pfam" id="PF02811">
    <property type="entry name" value="PHP"/>
    <property type="match status" value="1"/>
</dbReference>
<name>A0ABZ3CJW1_9STAP</name>
<dbReference type="PANTHER" id="PTHR42924">
    <property type="entry name" value="EXONUCLEASE"/>
    <property type="match status" value="1"/>
</dbReference>
<organism evidence="2 3">
    <name type="scientific">Salinicoccus bachuensis</name>
    <dbReference type="NCBI Taxonomy" id="3136731"/>
    <lineage>
        <taxon>Bacteria</taxon>
        <taxon>Bacillati</taxon>
        <taxon>Bacillota</taxon>
        <taxon>Bacilli</taxon>
        <taxon>Bacillales</taxon>
        <taxon>Staphylococcaceae</taxon>
        <taxon>Salinicoccus</taxon>
    </lineage>
</organism>
<dbReference type="Proteomes" id="UP001455384">
    <property type="component" value="Chromosome"/>
</dbReference>
<dbReference type="SUPFAM" id="SSF89550">
    <property type="entry name" value="PHP domain-like"/>
    <property type="match status" value="1"/>
</dbReference>
<dbReference type="Gene3D" id="3.20.20.140">
    <property type="entry name" value="Metal-dependent hydrolases"/>
    <property type="match status" value="1"/>
</dbReference>